<dbReference type="Proteomes" id="UP001153069">
    <property type="component" value="Unassembled WGS sequence"/>
</dbReference>
<dbReference type="AlphaFoldDB" id="A0A9N8DDR2"/>
<dbReference type="EMBL" id="CAICTM010000106">
    <property type="protein sequence ID" value="CAB9501392.1"/>
    <property type="molecule type" value="Genomic_DNA"/>
</dbReference>
<name>A0A9N8DDR2_9STRA</name>
<dbReference type="PANTHER" id="PTHR32026:SF27">
    <property type="entry name" value="METHYLTRANSFERASE FKBM DOMAIN-CONTAINING PROTEIN-RELATED"/>
    <property type="match status" value="1"/>
</dbReference>
<organism evidence="3 4">
    <name type="scientific">Seminavis robusta</name>
    <dbReference type="NCBI Taxonomy" id="568900"/>
    <lineage>
        <taxon>Eukaryota</taxon>
        <taxon>Sar</taxon>
        <taxon>Stramenopiles</taxon>
        <taxon>Ochrophyta</taxon>
        <taxon>Bacillariophyta</taxon>
        <taxon>Bacillariophyceae</taxon>
        <taxon>Bacillariophycidae</taxon>
        <taxon>Naviculales</taxon>
        <taxon>Naviculaceae</taxon>
        <taxon>Seminavis</taxon>
    </lineage>
</organism>
<dbReference type="PANTHER" id="PTHR32026">
    <property type="entry name" value="METHYLTRANSFERASE-LIKE PROTEIN 24"/>
    <property type="match status" value="1"/>
</dbReference>
<protein>
    <submittedName>
        <fullName evidence="3">Pfam:DUF672</fullName>
    </submittedName>
</protein>
<keyword evidence="4" id="KW-1185">Reference proteome</keyword>
<evidence type="ECO:0000259" key="2">
    <source>
        <dbReference type="Pfam" id="PF13383"/>
    </source>
</evidence>
<feature type="domain" description="Methyltransferase" evidence="2">
    <location>
        <begin position="95"/>
        <end position="347"/>
    </location>
</feature>
<evidence type="ECO:0000256" key="1">
    <source>
        <dbReference type="SAM" id="MobiDB-lite"/>
    </source>
</evidence>
<reference evidence="3" key="1">
    <citation type="submission" date="2020-06" db="EMBL/GenBank/DDBJ databases">
        <authorList>
            <consortium name="Plant Systems Biology data submission"/>
        </authorList>
    </citation>
    <scope>NUCLEOTIDE SEQUENCE</scope>
    <source>
        <strain evidence="3">D6</strain>
    </source>
</reference>
<dbReference type="InterPro" id="IPR026913">
    <property type="entry name" value="METTL24"/>
</dbReference>
<evidence type="ECO:0000313" key="3">
    <source>
        <dbReference type="EMBL" id="CAB9501392.1"/>
    </source>
</evidence>
<dbReference type="OrthoDB" id="38237at2759"/>
<dbReference type="InterPro" id="IPR025714">
    <property type="entry name" value="Methyltranfer_dom"/>
</dbReference>
<evidence type="ECO:0000313" key="4">
    <source>
        <dbReference type="Proteomes" id="UP001153069"/>
    </source>
</evidence>
<sequence>MAKDLLTRASRRKKESSSSAGSKSSSRYGMLILLVCLVGYNVRKYRGTFEGFGAPASAKNVTTAVTSTSTSTTTTKKITTTTDTTNTNNNIFAKAFHDSYGYFDDIPLVDWQRHQQWALTQIDHRYMFNPRRHYGNPALWYYNSFNPVFSCPQVKRVWGVGDGPKYVCDPHRLVTVAKRRQEEQGHGCLIYSVGSNGNYEFEDGLVNYLGTSKACEIHIFDYSRDYNRPENAPRNMHFHQLGLQGSQQNRARGEFASFPQILQKLGHENRVIDIFKIDCEGCEWDSYKDWIAHPHMRQVLIETHELPKEWDHGIDFFTSFKRNGFAMYSKEVNGFGDGKYYEFSYIKLHPQFWNNETTLVT</sequence>
<comment type="caution">
    <text evidence="3">The sequence shown here is derived from an EMBL/GenBank/DDBJ whole genome shotgun (WGS) entry which is preliminary data.</text>
</comment>
<feature type="region of interest" description="Disordered" evidence="1">
    <location>
        <begin position="1"/>
        <end position="24"/>
    </location>
</feature>
<accession>A0A9N8DDR2</accession>
<dbReference type="Pfam" id="PF13383">
    <property type="entry name" value="Methyltransf_22"/>
    <property type="match status" value="1"/>
</dbReference>
<proteinExistence type="predicted"/>
<gene>
    <name evidence="3" type="ORF">SEMRO_107_G053930.1</name>
</gene>